<accession>A0AAN8I707</accession>
<feature type="domain" description="SGNH hydrolase-type esterase" evidence="2">
    <location>
        <begin position="36"/>
        <end position="315"/>
    </location>
</feature>
<dbReference type="SUPFAM" id="SSF52266">
    <property type="entry name" value="SGNH hydrolase"/>
    <property type="match status" value="1"/>
</dbReference>
<dbReference type="Gene3D" id="3.40.50.1110">
    <property type="entry name" value="SGNH hydrolase"/>
    <property type="match status" value="1"/>
</dbReference>
<dbReference type="Pfam" id="PF13472">
    <property type="entry name" value="Lipase_GDSL_2"/>
    <property type="match status" value="1"/>
</dbReference>
<sequence length="334" mass="37276">MQCRPFACNLLATLLALLLLSSSSQAKIRAPIRYLALGDSYAAGDGAGPKRLWPADAACGRFSGAYTYQILNNTDPAFAIHWPHYENHACGGATTSTVLWKQSFALLHKDLITIQVGGNEVDFFPVLNECIQQWRPLSSCDRELTRARSLVQSAAFVERFYDMLGAIKRHAGDETLVFVLGYARSFDAETDQCNGVSFSLTNPANVLSNELRRDFNELVVMLNDVIRASAEAHGAVYVDIDAAFEGHRFCEPGVREPRPDNEDTWFFRETPQRHSAMADGFLRSNSEQEPVSMRHPFRRFADLMRSFHPTVNGHAAISERIVDVLKAQMSEGEL</sequence>
<keyword evidence="4" id="KW-1185">Reference proteome</keyword>
<evidence type="ECO:0000256" key="1">
    <source>
        <dbReference type="SAM" id="SignalP"/>
    </source>
</evidence>
<name>A0AAN8I707_9EURO</name>
<reference evidence="3 4" key="1">
    <citation type="submission" date="2022-12" db="EMBL/GenBank/DDBJ databases">
        <title>Genomic features and morphological characterization of a novel Knufia sp. strain isolated from spacecraft assembly facility.</title>
        <authorList>
            <person name="Teixeira M."/>
            <person name="Chander A.M."/>
            <person name="Stajich J.E."/>
            <person name="Venkateswaran K."/>
        </authorList>
    </citation>
    <scope>NUCLEOTIDE SEQUENCE [LARGE SCALE GENOMIC DNA]</scope>
    <source>
        <strain evidence="3 4">FJI-L2-BK-P2</strain>
    </source>
</reference>
<protein>
    <recommendedName>
        <fullName evidence="2">SGNH hydrolase-type esterase domain-containing protein</fullName>
    </recommendedName>
</protein>
<evidence type="ECO:0000313" key="3">
    <source>
        <dbReference type="EMBL" id="KAK5955279.1"/>
    </source>
</evidence>
<evidence type="ECO:0000259" key="2">
    <source>
        <dbReference type="Pfam" id="PF13472"/>
    </source>
</evidence>
<dbReference type="GO" id="GO:0006629">
    <property type="term" value="P:lipid metabolic process"/>
    <property type="evidence" value="ECO:0007669"/>
    <property type="project" value="TreeGrafter"/>
</dbReference>
<dbReference type="GO" id="GO:0016788">
    <property type="term" value="F:hydrolase activity, acting on ester bonds"/>
    <property type="evidence" value="ECO:0007669"/>
    <property type="project" value="InterPro"/>
</dbReference>
<dbReference type="CDD" id="cd01823">
    <property type="entry name" value="SEST_like"/>
    <property type="match status" value="1"/>
</dbReference>
<dbReference type="InterPro" id="IPR036514">
    <property type="entry name" value="SGNH_hydro_sf"/>
</dbReference>
<feature type="chain" id="PRO_5042987176" description="SGNH hydrolase-type esterase domain-containing protein" evidence="1">
    <location>
        <begin position="27"/>
        <end position="334"/>
    </location>
</feature>
<dbReference type="PANTHER" id="PTHR37981">
    <property type="entry name" value="LIPASE 2"/>
    <property type="match status" value="1"/>
</dbReference>
<dbReference type="EMBL" id="JAKLMC020000007">
    <property type="protein sequence ID" value="KAK5955279.1"/>
    <property type="molecule type" value="Genomic_DNA"/>
</dbReference>
<comment type="caution">
    <text evidence="3">The sequence shown here is derived from an EMBL/GenBank/DDBJ whole genome shotgun (WGS) entry which is preliminary data.</text>
</comment>
<dbReference type="InterPro" id="IPR013830">
    <property type="entry name" value="SGNH_hydro"/>
</dbReference>
<proteinExistence type="predicted"/>
<dbReference type="Proteomes" id="UP001316803">
    <property type="component" value="Unassembled WGS sequence"/>
</dbReference>
<evidence type="ECO:0000313" key="4">
    <source>
        <dbReference type="Proteomes" id="UP001316803"/>
    </source>
</evidence>
<feature type="signal peptide" evidence="1">
    <location>
        <begin position="1"/>
        <end position="26"/>
    </location>
</feature>
<dbReference type="InterPro" id="IPR037460">
    <property type="entry name" value="SEST-like"/>
</dbReference>
<keyword evidence="1" id="KW-0732">Signal</keyword>
<organism evidence="3 4">
    <name type="scientific">Knufia fluminis</name>
    <dbReference type="NCBI Taxonomy" id="191047"/>
    <lineage>
        <taxon>Eukaryota</taxon>
        <taxon>Fungi</taxon>
        <taxon>Dikarya</taxon>
        <taxon>Ascomycota</taxon>
        <taxon>Pezizomycotina</taxon>
        <taxon>Eurotiomycetes</taxon>
        <taxon>Chaetothyriomycetidae</taxon>
        <taxon>Chaetothyriales</taxon>
        <taxon>Trichomeriaceae</taxon>
        <taxon>Knufia</taxon>
    </lineage>
</organism>
<dbReference type="PANTHER" id="PTHR37981:SF1">
    <property type="entry name" value="SGNH HYDROLASE-TYPE ESTERASE DOMAIN-CONTAINING PROTEIN"/>
    <property type="match status" value="1"/>
</dbReference>
<dbReference type="AlphaFoldDB" id="A0AAN8I707"/>
<gene>
    <name evidence="3" type="ORF">OHC33_003961</name>
</gene>